<reference evidence="6 7" key="1">
    <citation type="submission" date="2021-03" db="EMBL/GenBank/DDBJ databases">
        <title>Whole genome shotgun sequence of Actinoplanes toevensis NBRC 105298.</title>
        <authorList>
            <person name="Komaki H."/>
            <person name="Tamura T."/>
        </authorList>
    </citation>
    <scope>NUCLEOTIDE SEQUENCE [LARGE SCALE GENOMIC DNA]</scope>
    <source>
        <strain evidence="6 7">NBRC 105298</strain>
    </source>
</reference>
<feature type="coiled-coil region" evidence="4">
    <location>
        <begin position="6"/>
        <end position="33"/>
    </location>
</feature>
<evidence type="ECO:0000256" key="1">
    <source>
        <dbReference type="ARBA" id="ARBA00001957"/>
    </source>
</evidence>
<keyword evidence="2" id="KW-0596">Phosphopantetheine</keyword>
<dbReference type="Gene3D" id="3.30.559.30">
    <property type="entry name" value="Nonribosomal peptide synthetase, condensation domain"/>
    <property type="match status" value="1"/>
</dbReference>
<dbReference type="GO" id="GO:0044550">
    <property type="term" value="P:secondary metabolite biosynthetic process"/>
    <property type="evidence" value="ECO:0007669"/>
    <property type="project" value="TreeGrafter"/>
</dbReference>
<dbReference type="GO" id="GO:0043041">
    <property type="term" value="P:amino acid activation for nonribosomal peptide biosynthetic process"/>
    <property type="evidence" value="ECO:0007669"/>
    <property type="project" value="TreeGrafter"/>
</dbReference>
<proteinExistence type="predicted"/>
<evidence type="ECO:0000259" key="5">
    <source>
        <dbReference type="PROSITE" id="PS50075"/>
    </source>
</evidence>
<dbReference type="FunFam" id="3.40.50.980:FF:000001">
    <property type="entry name" value="Non-ribosomal peptide synthetase"/>
    <property type="match status" value="1"/>
</dbReference>
<dbReference type="Gene3D" id="2.30.38.10">
    <property type="entry name" value="Luciferase, Domain 3"/>
    <property type="match status" value="1"/>
</dbReference>
<dbReference type="GO" id="GO:0003824">
    <property type="term" value="F:catalytic activity"/>
    <property type="evidence" value="ECO:0007669"/>
    <property type="project" value="InterPro"/>
</dbReference>
<dbReference type="GO" id="GO:0031177">
    <property type="term" value="F:phosphopantetheine binding"/>
    <property type="evidence" value="ECO:0007669"/>
    <property type="project" value="InterPro"/>
</dbReference>
<dbReference type="SUPFAM" id="SSF56801">
    <property type="entry name" value="Acetyl-CoA synthetase-like"/>
    <property type="match status" value="1"/>
</dbReference>
<dbReference type="InterPro" id="IPR023213">
    <property type="entry name" value="CAT-like_dom_sf"/>
</dbReference>
<dbReference type="GO" id="GO:0008610">
    <property type="term" value="P:lipid biosynthetic process"/>
    <property type="evidence" value="ECO:0007669"/>
    <property type="project" value="UniProtKB-ARBA"/>
</dbReference>
<comment type="cofactor">
    <cofactor evidence="1">
        <name>pantetheine 4'-phosphate</name>
        <dbReference type="ChEBI" id="CHEBI:47942"/>
    </cofactor>
</comment>
<dbReference type="CDD" id="cd05930">
    <property type="entry name" value="A_NRPS"/>
    <property type="match status" value="1"/>
</dbReference>
<dbReference type="InterPro" id="IPR006162">
    <property type="entry name" value="Ppantetheine_attach_site"/>
</dbReference>
<evidence type="ECO:0000256" key="4">
    <source>
        <dbReference type="SAM" id="Coils"/>
    </source>
</evidence>
<dbReference type="Pfam" id="PF00668">
    <property type="entry name" value="Condensation"/>
    <property type="match status" value="1"/>
</dbReference>
<dbReference type="InterPro" id="IPR020806">
    <property type="entry name" value="PKS_PP-bd"/>
</dbReference>
<dbReference type="PANTHER" id="PTHR45527">
    <property type="entry name" value="NONRIBOSOMAL PEPTIDE SYNTHETASE"/>
    <property type="match status" value="1"/>
</dbReference>
<dbReference type="InterPro" id="IPR020459">
    <property type="entry name" value="AMP-binding"/>
</dbReference>
<keyword evidence="4" id="KW-0175">Coiled coil</keyword>
<keyword evidence="7" id="KW-1185">Reference proteome</keyword>
<evidence type="ECO:0000256" key="3">
    <source>
        <dbReference type="ARBA" id="ARBA00022553"/>
    </source>
</evidence>
<dbReference type="Gene3D" id="3.30.559.10">
    <property type="entry name" value="Chloramphenicol acetyltransferase-like domain"/>
    <property type="match status" value="1"/>
</dbReference>
<dbReference type="FunFam" id="3.40.50.12780:FF:000012">
    <property type="entry name" value="Non-ribosomal peptide synthetase"/>
    <property type="match status" value="1"/>
</dbReference>
<dbReference type="PROSITE" id="PS50075">
    <property type="entry name" value="CARRIER"/>
    <property type="match status" value="1"/>
</dbReference>
<gene>
    <name evidence="6" type="ORF">Ato02nite_088240</name>
</gene>
<dbReference type="RefSeq" id="WP_213012686.1">
    <property type="nucleotide sequence ID" value="NZ_BOQN01000133.1"/>
</dbReference>
<dbReference type="Pfam" id="PF13193">
    <property type="entry name" value="AMP-binding_C"/>
    <property type="match status" value="1"/>
</dbReference>
<dbReference type="InterPro" id="IPR009081">
    <property type="entry name" value="PP-bd_ACP"/>
</dbReference>
<dbReference type="InterPro" id="IPR025110">
    <property type="entry name" value="AMP-bd_C"/>
</dbReference>
<dbReference type="InterPro" id="IPR045851">
    <property type="entry name" value="AMP-bd_C_sf"/>
</dbReference>
<comment type="caution">
    <text evidence="6">The sequence shown here is derived from an EMBL/GenBank/DDBJ whole genome shotgun (WGS) entry which is preliminary data.</text>
</comment>
<dbReference type="CDD" id="cd19531">
    <property type="entry name" value="LCL_NRPS-like"/>
    <property type="match status" value="1"/>
</dbReference>
<dbReference type="PROSITE" id="PS00455">
    <property type="entry name" value="AMP_BINDING"/>
    <property type="match status" value="1"/>
</dbReference>
<dbReference type="Gene3D" id="3.40.50.980">
    <property type="match status" value="2"/>
</dbReference>
<dbReference type="Pfam" id="PF00550">
    <property type="entry name" value="PP-binding"/>
    <property type="match status" value="1"/>
</dbReference>
<dbReference type="InterPro" id="IPR020845">
    <property type="entry name" value="AMP-binding_CS"/>
</dbReference>
<dbReference type="EMBL" id="BOQN01000133">
    <property type="protein sequence ID" value="GIM97031.1"/>
    <property type="molecule type" value="Genomic_DNA"/>
</dbReference>
<dbReference type="PROSITE" id="PS00012">
    <property type="entry name" value="PHOSPHOPANTETHEINE"/>
    <property type="match status" value="1"/>
</dbReference>
<dbReference type="GO" id="GO:0005737">
    <property type="term" value="C:cytoplasm"/>
    <property type="evidence" value="ECO:0007669"/>
    <property type="project" value="TreeGrafter"/>
</dbReference>
<dbReference type="AlphaFoldDB" id="A0A919WB95"/>
<evidence type="ECO:0000313" key="6">
    <source>
        <dbReference type="EMBL" id="GIM97031.1"/>
    </source>
</evidence>
<dbReference type="Gene3D" id="3.30.300.30">
    <property type="match status" value="1"/>
</dbReference>
<dbReference type="Gene3D" id="3.40.50.1820">
    <property type="entry name" value="alpha/beta hydrolase"/>
    <property type="match status" value="1"/>
</dbReference>
<dbReference type="InterPro" id="IPR029058">
    <property type="entry name" value="AB_hydrolase_fold"/>
</dbReference>
<dbReference type="InterPro" id="IPR036736">
    <property type="entry name" value="ACP-like_sf"/>
</dbReference>
<evidence type="ECO:0000313" key="7">
    <source>
        <dbReference type="Proteomes" id="UP000677082"/>
    </source>
</evidence>
<feature type="domain" description="Carrier" evidence="5">
    <location>
        <begin position="971"/>
        <end position="1048"/>
    </location>
</feature>
<dbReference type="PANTHER" id="PTHR45527:SF1">
    <property type="entry name" value="FATTY ACID SYNTHASE"/>
    <property type="match status" value="1"/>
</dbReference>
<organism evidence="6 7">
    <name type="scientific">Paractinoplanes toevensis</name>
    <dbReference type="NCBI Taxonomy" id="571911"/>
    <lineage>
        <taxon>Bacteria</taxon>
        <taxon>Bacillati</taxon>
        <taxon>Actinomycetota</taxon>
        <taxon>Actinomycetes</taxon>
        <taxon>Micromonosporales</taxon>
        <taxon>Micromonosporaceae</taxon>
        <taxon>Paractinoplanes</taxon>
    </lineage>
</organism>
<dbReference type="SUPFAM" id="SSF52777">
    <property type="entry name" value="CoA-dependent acyltransferases"/>
    <property type="match status" value="2"/>
</dbReference>
<sequence>MTTGSVNDTKRALADLRQRRRRAEAARRNTIERIPREGYLPVSKQQRYQWLLHQLDPGAATYQVPFALRLRGTLDREALREALRGLVVRHESLRTTFRAEHGSPYQVISPAPETWELPVTDLAGDRLADWLAAEVRRPFDLAEGPLLRTGLARVAEDEHVLLLVMHHIVTDGWSVGVMARELAALYEGRTLPEPAVQPVDHAAWQQSAAGREVLDRQLEYWRGQLTDLPVLDFPADRPRPAAPAGTGAVVRQKLDPAVAAGVRELAQCLRVTLLAVLQAGFVTVLSRWSGQSDVVIGSVLSGRTRPETESMVGFFANSAVLRVGVDGDPTFADVARRCSDAVLDALGNQDVPFGAVVDALKPDRVPGRNPLFQISFTLLTDAILDRFRLGDLSVEPVPADNGTARFDMAFQVDEAPDGSLSVWLEYSTELFDEDRMLRLVRHFERALRLGIADPEARVATLPLLAPEEWAEIQGWNPPPLAREGSLHDLVADWVSRTPDAPAVINNDDLLSYADLSVAADRVAVALRDLGVDRGTVVGVLLDRGPGLPVAELGVLKAGGAWLPLDPQQPPARWAAQLEDAGAIAVVTTSALAADLPADLPQWHLDTAPRTEVEPVHTKVSPDDLAYIIYTSGSTGKPKGVMISHRAAASFVQNAGELFGLKPGDRLLQFANPAFDVSVFDIFAALGSGAAVVTASRETLLDPDKLQDLLESSRVTVADLPPAVLRLLDPKPLTDLRALFVGLEAFPAELVNRWVSPTREFHNGYGPTEATVACVDYKCPPTGLEQSPPIGRAMTNHRVYVLDEHLQPVPVGVAGELFIGGDGLARGYANRPGLTAERFLPDPFTGERMYRTGDVVRWRSDGNLEFLGRRDRQVKIRGLRIELAEVEHALTAVEGVRQAVVTVDQPGTPQAALVGYVVGPAGGVREQLMQRLPLHMVPTYVIELDALPLTGNGKLDHTKLPAPNTVAQEHRPPGTDTERAIAGIWHDLLGTPLDQIGATDSFFDLGGNSLQATRLTARIADALRTTVELRTLFARPVLAELAAAIDAERSRAATAEVELEEEIAGLSEAELDRLLSEETR</sequence>
<dbReference type="SMART" id="SM00823">
    <property type="entry name" value="PKS_PP"/>
    <property type="match status" value="1"/>
</dbReference>
<dbReference type="InterPro" id="IPR010071">
    <property type="entry name" value="AA_adenyl_dom"/>
</dbReference>
<dbReference type="PRINTS" id="PR00154">
    <property type="entry name" value="AMPBINDING"/>
</dbReference>
<dbReference type="NCBIfam" id="TIGR01733">
    <property type="entry name" value="AA-adenyl-dom"/>
    <property type="match status" value="1"/>
</dbReference>
<accession>A0A919WB95</accession>
<dbReference type="InterPro" id="IPR000873">
    <property type="entry name" value="AMP-dep_synth/lig_dom"/>
</dbReference>
<dbReference type="SUPFAM" id="SSF47336">
    <property type="entry name" value="ACP-like"/>
    <property type="match status" value="1"/>
</dbReference>
<dbReference type="Proteomes" id="UP000677082">
    <property type="component" value="Unassembled WGS sequence"/>
</dbReference>
<dbReference type="FunFam" id="2.30.38.10:FF:000001">
    <property type="entry name" value="Non-ribosomal peptide synthetase PvdI"/>
    <property type="match status" value="1"/>
</dbReference>
<protein>
    <recommendedName>
        <fullName evidence="5">Carrier domain-containing protein</fullName>
    </recommendedName>
</protein>
<name>A0A919WB95_9ACTN</name>
<evidence type="ECO:0000256" key="2">
    <source>
        <dbReference type="ARBA" id="ARBA00022450"/>
    </source>
</evidence>
<dbReference type="InterPro" id="IPR001242">
    <property type="entry name" value="Condensation_dom"/>
</dbReference>
<dbReference type="Pfam" id="PF00501">
    <property type="entry name" value="AMP-binding"/>
    <property type="match status" value="1"/>
</dbReference>
<keyword evidence="3" id="KW-0597">Phosphoprotein</keyword>